<dbReference type="PANTHER" id="PTHR46578:SF2">
    <property type="entry name" value="ARM-REPEAT_TETRATRICOPEPTIDE REPEAT (TPR)-LIKE PROTEIN"/>
    <property type="match status" value="1"/>
</dbReference>
<evidence type="ECO:0000313" key="3">
    <source>
        <dbReference type="Proteomes" id="UP001418222"/>
    </source>
</evidence>
<dbReference type="AlphaFoldDB" id="A0AAP0BUY1"/>
<dbReference type="Proteomes" id="UP001418222">
    <property type="component" value="Unassembled WGS sequence"/>
</dbReference>
<reference evidence="2 3" key="1">
    <citation type="journal article" date="2022" name="Nat. Plants">
        <title>Genomes of leafy and leafless Platanthera orchids illuminate the evolution of mycoheterotrophy.</title>
        <authorList>
            <person name="Li M.H."/>
            <person name="Liu K.W."/>
            <person name="Li Z."/>
            <person name="Lu H.C."/>
            <person name="Ye Q.L."/>
            <person name="Zhang D."/>
            <person name="Wang J.Y."/>
            <person name="Li Y.F."/>
            <person name="Zhong Z.M."/>
            <person name="Liu X."/>
            <person name="Yu X."/>
            <person name="Liu D.K."/>
            <person name="Tu X.D."/>
            <person name="Liu B."/>
            <person name="Hao Y."/>
            <person name="Liao X.Y."/>
            <person name="Jiang Y.T."/>
            <person name="Sun W.H."/>
            <person name="Chen J."/>
            <person name="Chen Y.Q."/>
            <person name="Ai Y."/>
            <person name="Zhai J.W."/>
            <person name="Wu S.S."/>
            <person name="Zhou Z."/>
            <person name="Hsiao Y.Y."/>
            <person name="Wu W.L."/>
            <person name="Chen Y.Y."/>
            <person name="Lin Y.F."/>
            <person name="Hsu J.L."/>
            <person name="Li C.Y."/>
            <person name="Wang Z.W."/>
            <person name="Zhao X."/>
            <person name="Zhong W.Y."/>
            <person name="Ma X.K."/>
            <person name="Ma L."/>
            <person name="Huang J."/>
            <person name="Chen G.Z."/>
            <person name="Huang M.Z."/>
            <person name="Huang L."/>
            <person name="Peng D.H."/>
            <person name="Luo Y.B."/>
            <person name="Zou S.Q."/>
            <person name="Chen S.P."/>
            <person name="Lan S."/>
            <person name="Tsai W.C."/>
            <person name="Van de Peer Y."/>
            <person name="Liu Z.J."/>
        </authorList>
    </citation>
    <scope>NUCLEOTIDE SEQUENCE [LARGE SCALE GENOMIC DNA]</scope>
    <source>
        <strain evidence="2">Lor287</strain>
    </source>
</reference>
<evidence type="ECO:0000313" key="2">
    <source>
        <dbReference type="EMBL" id="KAK8951060.1"/>
    </source>
</evidence>
<keyword evidence="3" id="KW-1185">Reference proteome</keyword>
<dbReference type="PANTHER" id="PTHR46578">
    <property type="entry name" value="ARM-REPEAT/TETRATRICOPEPTIDE REPEAT (TPR)-LIKE PROTEIN"/>
    <property type="match status" value="1"/>
</dbReference>
<accession>A0AAP0BUY1</accession>
<dbReference type="EMBL" id="JBBWWQ010000003">
    <property type="protein sequence ID" value="KAK8951060.1"/>
    <property type="molecule type" value="Genomic_DNA"/>
</dbReference>
<comment type="caution">
    <text evidence="2">The sequence shown here is derived from an EMBL/GenBank/DDBJ whole genome shotgun (WGS) entry which is preliminary data.</text>
</comment>
<dbReference type="Pfam" id="PF26524">
    <property type="entry name" value="ARM_7"/>
    <property type="match status" value="1"/>
</dbReference>
<organism evidence="2 3">
    <name type="scientific">Platanthera zijinensis</name>
    <dbReference type="NCBI Taxonomy" id="2320716"/>
    <lineage>
        <taxon>Eukaryota</taxon>
        <taxon>Viridiplantae</taxon>
        <taxon>Streptophyta</taxon>
        <taxon>Embryophyta</taxon>
        <taxon>Tracheophyta</taxon>
        <taxon>Spermatophyta</taxon>
        <taxon>Magnoliopsida</taxon>
        <taxon>Liliopsida</taxon>
        <taxon>Asparagales</taxon>
        <taxon>Orchidaceae</taxon>
        <taxon>Orchidoideae</taxon>
        <taxon>Orchideae</taxon>
        <taxon>Orchidinae</taxon>
        <taxon>Platanthera</taxon>
    </lineage>
</organism>
<feature type="domain" description="ARM repeat N-terminal plant" evidence="1">
    <location>
        <begin position="17"/>
        <end position="79"/>
    </location>
</feature>
<protein>
    <recommendedName>
        <fullName evidence="1">ARM repeat N-terminal plant domain-containing protein</fullName>
    </recommendedName>
</protein>
<evidence type="ECO:0000259" key="1">
    <source>
        <dbReference type="Pfam" id="PF26524"/>
    </source>
</evidence>
<gene>
    <name evidence="2" type="ORF">KSP39_PZI003474</name>
</gene>
<proteinExistence type="predicted"/>
<dbReference type="InterPro" id="IPR058868">
    <property type="entry name" value="ARM_7"/>
</dbReference>
<name>A0AAP0BUY1_9ASPA</name>
<sequence>MPPLFLLGGTPEGKTDVWVEQRVAVRALGHLATYASTFPAVARHDEVLELAIQLSLSSLEIVYSHFYKSADRRPRYHCDF</sequence>